<dbReference type="SUPFAM" id="SSF50630">
    <property type="entry name" value="Acid proteases"/>
    <property type="match status" value="1"/>
</dbReference>
<protein>
    <submittedName>
        <fullName evidence="1">Reverse transcriptase domain-containing protein</fullName>
    </submittedName>
</protein>
<dbReference type="SUPFAM" id="SSF56672">
    <property type="entry name" value="DNA/RNA polymerases"/>
    <property type="match status" value="1"/>
</dbReference>
<comment type="caution">
    <text evidence="1">The sequence shown here is derived from an EMBL/GenBank/DDBJ whole genome shotgun (WGS) entry which is preliminary data.</text>
</comment>
<keyword evidence="1" id="KW-0695">RNA-directed DNA polymerase</keyword>
<dbReference type="Proteomes" id="UP001151760">
    <property type="component" value="Unassembled WGS sequence"/>
</dbReference>
<dbReference type="Gene3D" id="2.40.70.10">
    <property type="entry name" value="Acid Proteases"/>
    <property type="match status" value="1"/>
</dbReference>
<dbReference type="PANTHER" id="PTHR15503">
    <property type="entry name" value="LDOC1 RELATED"/>
    <property type="match status" value="1"/>
</dbReference>
<sequence length="353" mass="40335">MPTRVLYDSGASVSFVSHEFSKNVTTPINKLPFHLEVEIVDDKVVVVSNMFHNVEIEIDDSTFKIDLIPIMLGVFDIVISMDWLEKYDASILCSQKLVRVVNPQGREIIIYGDKRKGDFKLCSVMKARRFLSRVCHTFMAHVIDTSFEKKGVEDVPFVNEFIDVFPEDLPGIPPERQVEFQIDPVSGATLIAKTPYRLALSEIKESRGYYRRFIQDFSNIASSLTKLTRKNTPFEWGTEQDEAFTTLQKKLCEAPILVIPEGIEDMVVYSDASYSGLKIIDHDFGACIYGDFVSVNTYDILTNNEFPIFDIWEKIFMKDGAWVGLILVNRGYGDATNDFHDVWNVCDRECAFH</sequence>
<accession>A0ABQ5BZV3</accession>
<reference evidence="1" key="1">
    <citation type="journal article" date="2022" name="Int. J. Mol. Sci.">
        <title>Draft Genome of Tanacetum Coccineum: Genomic Comparison of Closely Related Tanacetum-Family Plants.</title>
        <authorList>
            <person name="Yamashiro T."/>
            <person name="Shiraishi A."/>
            <person name="Nakayama K."/>
            <person name="Satake H."/>
        </authorList>
    </citation>
    <scope>NUCLEOTIDE SEQUENCE</scope>
</reference>
<organism evidence="1 2">
    <name type="scientific">Tanacetum coccineum</name>
    <dbReference type="NCBI Taxonomy" id="301880"/>
    <lineage>
        <taxon>Eukaryota</taxon>
        <taxon>Viridiplantae</taxon>
        <taxon>Streptophyta</taxon>
        <taxon>Embryophyta</taxon>
        <taxon>Tracheophyta</taxon>
        <taxon>Spermatophyta</taxon>
        <taxon>Magnoliopsida</taxon>
        <taxon>eudicotyledons</taxon>
        <taxon>Gunneridae</taxon>
        <taxon>Pentapetalae</taxon>
        <taxon>asterids</taxon>
        <taxon>campanulids</taxon>
        <taxon>Asterales</taxon>
        <taxon>Asteraceae</taxon>
        <taxon>Asteroideae</taxon>
        <taxon>Anthemideae</taxon>
        <taxon>Anthemidinae</taxon>
        <taxon>Tanacetum</taxon>
    </lineage>
</organism>
<dbReference type="EMBL" id="BQNB010013745">
    <property type="protein sequence ID" value="GJT19774.1"/>
    <property type="molecule type" value="Genomic_DNA"/>
</dbReference>
<dbReference type="Pfam" id="PF08284">
    <property type="entry name" value="RVP_2"/>
    <property type="match status" value="1"/>
</dbReference>
<name>A0ABQ5BZV3_9ASTR</name>
<dbReference type="Gene3D" id="3.30.70.270">
    <property type="match status" value="1"/>
</dbReference>
<dbReference type="GO" id="GO:0003964">
    <property type="term" value="F:RNA-directed DNA polymerase activity"/>
    <property type="evidence" value="ECO:0007669"/>
    <property type="project" value="UniProtKB-KW"/>
</dbReference>
<evidence type="ECO:0000313" key="1">
    <source>
        <dbReference type="EMBL" id="GJT19774.1"/>
    </source>
</evidence>
<dbReference type="InterPro" id="IPR032567">
    <property type="entry name" value="RTL1-rel"/>
</dbReference>
<keyword evidence="1" id="KW-0808">Transferase</keyword>
<keyword evidence="2" id="KW-1185">Reference proteome</keyword>
<gene>
    <name evidence="1" type="ORF">Tco_0878480</name>
</gene>
<proteinExistence type="predicted"/>
<dbReference type="InterPro" id="IPR043502">
    <property type="entry name" value="DNA/RNA_pol_sf"/>
</dbReference>
<reference evidence="1" key="2">
    <citation type="submission" date="2022-01" db="EMBL/GenBank/DDBJ databases">
        <authorList>
            <person name="Yamashiro T."/>
            <person name="Shiraishi A."/>
            <person name="Satake H."/>
            <person name="Nakayama K."/>
        </authorList>
    </citation>
    <scope>NUCLEOTIDE SEQUENCE</scope>
</reference>
<evidence type="ECO:0000313" key="2">
    <source>
        <dbReference type="Proteomes" id="UP001151760"/>
    </source>
</evidence>
<dbReference type="InterPro" id="IPR021109">
    <property type="entry name" value="Peptidase_aspartic_dom_sf"/>
</dbReference>
<dbReference type="InterPro" id="IPR043128">
    <property type="entry name" value="Rev_trsase/Diguanyl_cyclase"/>
</dbReference>
<dbReference type="CDD" id="cd00303">
    <property type="entry name" value="retropepsin_like"/>
    <property type="match status" value="1"/>
</dbReference>
<keyword evidence="1" id="KW-0548">Nucleotidyltransferase</keyword>
<dbReference type="PANTHER" id="PTHR15503:SF42">
    <property type="entry name" value="ZINC FINGER, CCHC-TYPE, RETROTRANSPOSON GAG DOMAIN, ASPARTIC PEPTIDASE DOMAIN PROTEIN-RELATED"/>
    <property type="match status" value="1"/>
</dbReference>